<feature type="transmembrane region" description="Helical" evidence="7">
    <location>
        <begin position="97"/>
        <end position="115"/>
    </location>
</feature>
<feature type="transmembrane region" description="Helical" evidence="7">
    <location>
        <begin position="50"/>
        <end position="69"/>
    </location>
</feature>
<comment type="caution">
    <text evidence="8">The sequence shown here is derived from an EMBL/GenBank/DDBJ whole genome shotgun (WGS) entry which is preliminary data.</text>
</comment>
<reference evidence="8" key="1">
    <citation type="submission" date="2022-07" db="EMBL/GenBank/DDBJ databases">
        <title>Genome Sequence of Physisporinus lineatus.</title>
        <authorList>
            <person name="Buettner E."/>
        </authorList>
    </citation>
    <scope>NUCLEOTIDE SEQUENCE</scope>
    <source>
        <strain evidence="8">VT162</strain>
    </source>
</reference>
<feature type="transmembrane region" description="Helical" evidence="7">
    <location>
        <begin position="148"/>
        <end position="168"/>
    </location>
</feature>
<evidence type="ECO:0000256" key="5">
    <source>
        <dbReference type="ARBA" id="ARBA00023136"/>
    </source>
</evidence>
<protein>
    <recommendedName>
        <fullName evidence="10">Heat shock protein 30</fullName>
    </recommendedName>
</protein>
<organism evidence="8 9">
    <name type="scientific">Meripilus lineatus</name>
    <dbReference type="NCBI Taxonomy" id="2056292"/>
    <lineage>
        <taxon>Eukaryota</taxon>
        <taxon>Fungi</taxon>
        <taxon>Dikarya</taxon>
        <taxon>Basidiomycota</taxon>
        <taxon>Agaricomycotina</taxon>
        <taxon>Agaricomycetes</taxon>
        <taxon>Polyporales</taxon>
        <taxon>Meripilaceae</taxon>
        <taxon>Meripilus</taxon>
    </lineage>
</organism>
<evidence type="ECO:0000313" key="8">
    <source>
        <dbReference type="EMBL" id="KAJ3485687.1"/>
    </source>
</evidence>
<keyword evidence="4 7" id="KW-1133">Transmembrane helix</keyword>
<comment type="similarity">
    <text evidence="2">Belongs to the archaeal/bacterial/fungal opsin family.</text>
</comment>
<feature type="transmembrane region" description="Helical" evidence="7">
    <location>
        <begin position="22"/>
        <end position="43"/>
    </location>
</feature>
<sequence>MASIVVNPPNADKNITNGATNWLWVVFGIMVLSFLSMVIWTFNRPRGTRLFHNIATVIFATASLAYFSMASDLGATPVEVEFSRGSPGTRQIWYVRYIQYFINFPLLLLLLLLPTGLSLSDVLTTAFFGWVVVISGLVGALIPSSYKWGFYGFGVASLIYIWFILIFYAPRLPFPAGPSARTEVKAGGILVVFMTMLYPVAWACSEGANVISPAREMVWYGIFDLITGPLFVFTYVFGLKSIDFSSFGLTSGKLSQGPGGMDANYMPNAGPASGPTGPGMVSTARGPTSTSVGPGGRATPVPETPTTPGATEPSPAA</sequence>
<evidence type="ECO:0000256" key="4">
    <source>
        <dbReference type="ARBA" id="ARBA00022989"/>
    </source>
</evidence>
<keyword evidence="3 7" id="KW-0812">Transmembrane</keyword>
<feature type="transmembrane region" description="Helical" evidence="7">
    <location>
        <begin position="189"/>
        <end position="211"/>
    </location>
</feature>
<keyword evidence="9" id="KW-1185">Reference proteome</keyword>
<dbReference type="PANTHER" id="PTHR28286">
    <property type="match status" value="1"/>
</dbReference>
<feature type="transmembrane region" description="Helical" evidence="7">
    <location>
        <begin position="122"/>
        <end position="142"/>
    </location>
</feature>
<dbReference type="PANTHER" id="PTHR28286:SF1">
    <property type="entry name" value="30 KDA HEAT SHOCK PROTEIN-RELATED"/>
    <property type="match status" value="1"/>
</dbReference>
<dbReference type="GO" id="GO:0005783">
    <property type="term" value="C:endoplasmic reticulum"/>
    <property type="evidence" value="ECO:0007669"/>
    <property type="project" value="TreeGrafter"/>
</dbReference>
<dbReference type="InterPro" id="IPR001425">
    <property type="entry name" value="Arc/bac/fun_rhodopsins"/>
</dbReference>
<dbReference type="GO" id="GO:0005886">
    <property type="term" value="C:plasma membrane"/>
    <property type="evidence" value="ECO:0007669"/>
    <property type="project" value="TreeGrafter"/>
</dbReference>
<evidence type="ECO:0000256" key="1">
    <source>
        <dbReference type="ARBA" id="ARBA00004141"/>
    </source>
</evidence>
<dbReference type="PRINTS" id="PR00251">
    <property type="entry name" value="BACTRLOPSIN"/>
</dbReference>
<proteinExistence type="inferred from homology"/>
<evidence type="ECO:0008006" key="10">
    <source>
        <dbReference type="Google" id="ProtNLM"/>
    </source>
</evidence>
<dbReference type="CDD" id="cd15239">
    <property type="entry name" value="7tm_YRO2_fungal-like"/>
    <property type="match status" value="1"/>
</dbReference>
<keyword evidence="5 7" id="KW-0472">Membrane</keyword>
<dbReference type="SMART" id="SM01021">
    <property type="entry name" value="Bac_rhodopsin"/>
    <property type="match status" value="1"/>
</dbReference>
<feature type="compositionally biased region" description="Low complexity" evidence="6">
    <location>
        <begin position="298"/>
        <end position="317"/>
    </location>
</feature>
<dbReference type="Pfam" id="PF01036">
    <property type="entry name" value="Bac_rhodopsin"/>
    <property type="match status" value="1"/>
</dbReference>
<evidence type="ECO:0000256" key="7">
    <source>
        <dbReference type="SAM" id="Phobius"/>
    </source>
</evidence>
<evidence type="ECO:0000256" key="2">
    <source>
        <dbReference type="ARBA" id="ARBA00008130"/>
    </source>
</evidence>
<dbReference type="SUPFAM" id="SSF81321">
    <property type="entry name" value="Family A G protein-coupled receptor-like"/>
    <property type="match status" value="1"/>
</dbReference>
<dbReference type="AlphaFoldDB" id="A0AAD5YEH3"/>
<accession>A0AAD5YEH3</accession>
<comment type="subcellular location">
    <subcellularLocation>
        <location evidence="1">Membrane</location>
        <topology evidence="1">Multi-pass membrane protein</topology>
    </subcellularLocation>
</comment>
<feature type="region of interest" description="Disordered" evidence="6">
    <location>
        <begin position="260"/>
        <end position="317"/>
    </location>
</feature>
<evidence type="ECO:0000313" key="9">
    <source>
        <dbReference type="Proteomes" id="UP001212997"/>
    </source>
</evidence>
<evidence type="ECO:0000256" key="3">
    <source>
        <dbReference type="ARBA" id="ARBA00022692"/>
    </source>
</evidence>
<gene>
    <name evidence="8" type="ORF">NLI96_g4789</name>
</gene>
<dbReference type="Gene3D" id="1.20.1070.10">
    <property type="entry name" value="Rhodopsin 7-helix transmembrane proteins"/>
    <property type="match status" value="1"/>
</dbReference>
<name>A0AAD5YEH3_9APHY</name>
<dbReference type="Proteomes" id="UP001212997">
    <property type="component" value="Unassembled WGS sequence"/>
</dbReference>
<evidence type="ECO:0000256" key="6">
    <source>
        <dbReference type="SAM" id="MobiDB-lite"/>
    </source>
</evidence>
<dbReference type="InterPro" id="IPR043476">
    <property type="entry name" value="Yro2-like_7TM"/>
</dbReference>
<feature type="transmembrane region" description="Helical" evidence="7">
    <location>
        <begin position="217"/>
        <end position="237"/>
    </location>
</feature>
<dbReference type="EMBL" id="JANAWD010000145">
    <property type="protein sequence ID" value="KAJ3485687.1"/>
    <property type="molecule type" value="Genomic_DNA"/>
</dbReference>